<evidence type="ECO:0000256" key="12">
    <source>
        <dbReference type="RuleBase" id="RU004161"/>
    </source>
</evidence>
<evidence type="ECO:0000256" key="7">
    <source>
        <dbReference type="ARBA" id="ARBA00023244"/>
    </source>
</evidence>
<evidence type="ECO:0000313" key="14">
    <source>
        <dbReference type="Proteomes" id="UP000217838"/>
    </source>
</evidence>
<evidence type="ECO:0000256" key="5">
    <source>
        <dbReference type="ARBA" id="ARBA00023133"/>
    </source>
</evidence>
<reference evidence="14" key="1">
    <citation type="submission" date="2017-08" db="EMBL/GenBank/DDBJ databases">
        <title>A dynamic microbial community with high functional redundancy inhabits the cold, oxic subseafloor aquifer.</title>
        <authorList>
            <person name="Tully B.J."/>
            <person name="Wheat C.G."/>
            <person name="Glazer B.T."/>
            <person name="Huber J.A."/>
        </authorList>
    </citation>
    <scope>NUCLEOTIDE SEQUENCE [LARGE SCALE GENOMIC DNA]</scope>
</reference>
<dbReference type="Gene3D" id="3.20.20.70">
    <property type="entry name" value="Aldolase class I"/>
    <property type="match status" value="1"/>
</dbReference>
<feature type="binding site" evidence="10">
    <location>
        <position position="236"/>
    </location>
    <ligand>
        <name>Mg(2+)</name>
        <dbReference type="ChEBI" id="CHEBI:18420"/>
    </ligand>
</feature>
<dbReference type="PANTHER" id="PTHR11458">
    <property type="entry name" value="DELTA-AMINOLEVULINIC ACID DEHYDRATASE"/>
    <property type="match status" value="1"/>
</dbReference>
<dbReference type="InterPro" id="IPR001731">
    <property type="entry name" value="ALAD"/>
</dbReference>
<dbReference type="PANTHER" id="PTHR11458:SF0">
    <property type="entry name" value="DELTA-AMINOLEVULINIC ACID DEHYDRATASE"/>
    <property type="match status" value="1"/>
</dbReference>
<comment type="caution">
    <text evidence="13">The sequence shown here is derived from an EMBL/GenBank/DDBJ whole genome shotgun (WGS) entry which is preliminary data.</text>
</comment>
<comment type="catalytic activity">
    <reaction evidence="8 11">
        <text>2 5-aminolevulinate = porphobilinogen + 2 H2O + H(+)</text>
        <dbReference type="Rhea" id="RHEA:24064"/>
        <dbReference type="ChEBI" id="CHEBI:15377"/>
        <dbReference type="ChEBI" id="CHEBI:15378"/>
        <dbReference type="ChEBI" id="CHEBI:58126"/>
        <dbReference type="ChEBI" id="CHEBI:356416"/>
        <dbReference type="EC" id="4.2.1.24"/>
    </reaction>
</comment>
<dbReference type="PROSITE" id="PS00169">
    <property type="entry name" value="D_ALA_DEHYDRATASE"/>
    <property type="match status" value="1"/>
</dbReference>
<dbReference type="SUPFAM" id="SSF51569">
    <property type="entry name" value="Aldolase"/>
    <property type="match status" value="1"/>
</dbReference>
<sequence>MHLLSRPRRNRKSESVRNLLQEIHVQPSDIVAPFYLLPGANKKEEIAPMPGIFKLSMDLIASEAENLHKKGIQAICLFPVTDPSYKDLYGTEAMNDNGLIPSAVRFLKKELPSLAIISDVALDPYTTHGHDGIIDEDGYVNNDKSLRMLKAQALSHARAGVDIIAPSDMMDGRVFAIRKALDKEGFTQVNILSYTAKYTSPALYSPFRAALNSTPSFGDKKSYQLNPSVVKDAYIEASQDEHEGADMLLIKPGLPYLDVLYRVKQSTSLPVGIFHVSGEYSMVMAAHQKGYLNAHEAFEEALIAFKRAGADFIFTYSFNYFLYEKHTFC</sequence>
<comment type="pathway">
    <text evidence="1">Porphyrin-containing compound metabolism; protoporphyrin-IX biosynthesis; coproporphyrinogen-III from 5-aminolevulinate: step 1/4.</text>
</comment>
<keyword evidence="7 11" id="KW-0627">Porphyrin biosynthesis</keyword>
<dbReference type="PIRSF" id="PIRSF001415">
    <property type="entry name" value="Porphbilin_synth"/>
    <property type="match status" value="1"/>
</dbReference>
<dbReference type="GO" id="GO:0008270">
    <property type="term" value="F:zinc ion binding"/>
    <property type="evidence" value="ECO:0007669"/>
    <property type="project" value="TreeGrafter"/>
</dbReference>
<comment type="similarity">
    <text evidence="2 12">Belongs to the ALAD family.</text>
</comment>
<evidence type="ECO:0000256" key="9">
    <source>
        <dbReference type="PIRSR" id="PIRSR001415-1"/>
    </source>
</evidence>
<feature type="active site" description="Schiff-base intermediate with substrate" evidence="9">
    <location>
        <position position="251"/>
    </location>
</feature>
<dbReference type="AlphaFoldDB" id="A0A2A4YHK8"/>
<dbReference type="InterPro" id="IPR030656">
    <property type="entry name" value="ALAD_AS"/>
</dbReference>
<dbReference type="GO" id="GO:0005829">
    <property type="term" value="C:cytosol"/>
    <property type="evidence" value="ECO:0007669"/>
    <property type="project" value="TreeGrafter"/>
</dbReference>
<feature type="active site" description="Schiff-base intermediate with substrate" evidence="9">
    <location>
        <position position="197"/>
    </location>
</feature>
<dbReference type="InterPro" id="IPR013785">
    <property type="entry name" value="Aldolase_TIM"/>
</dbReference>
<accession>A0A2A4YHK8</accession>
<evidence type="ECO:0000313" key="13">
    <source>
        <dbReference type="EMBL" id="PCI94362.1"/>
    </source>
</evidence>
<dbReference type="EC" id="4.2.1.24" evidence="3 11"/>
<keyword evidence="10" id="KW-0479">Metal-binding</keyword>
<evidence type="ECO:0000256" key="4">
    <source>
        <dbReference type="ARBA" id="ARBA00020771"/>
    </source>
</evidence>
<dbReference type="Proteomes" id="UP000217838">
    <property type="component" value="Unassembled WGS sequence"/>
</dbReference>
<organism evidence="13 14">
    <name type="scientific">Aerophobetes bacterium</name>
    <dbReference type="NCBI Taxonomy" id="2030807"/>
    <lineage>
        <taxon>Bacteria</taxon>
        <taxon>Candidatus Aerophobota</taxon>
    </lineage>
</organism>
<dbReference type="EMBL" id="NVUU01000040">
    <property type="protein sequence ID" value="PCI94362.1"/>
    <property type="molecule type" value="Genomic_DNA"/>
</dbReference>
<evidence type="ECO:0000256" key="10">
    <source>
        <dbReference type="PIRSR" id="PIRSR001415-5"/>
    </source>
</evidence>
<dbReference type="GO" id="GO:0004655">
    <property type="term" value="F:porphobilinogen synthase activity"/>
    <property type="evidence" value="ECO:0007669"/>
    <property type="project" value="UniProtKB-EC"/>
</dbReference>
<gene>
    <name evidence="13" type="ORF">COB11_03970</name>
</gene>
<evidence type="ECO:0000256" key="1">
    <source>
        <dbReference type="ARBA" id="ARBA00004694"/>
    </source>
</evidence>
<evidence type="ECO:0000256" key="8">
    <source>
        <dbReference type="ARBA" id="ARBA00047651"/>
    </source>
</evidence>
<dbReference type="PRINTS" id="PR00144">
    <property type="entry name" value="DALDHYDRTASE"/>
</dbReference>
<protein>
    <recommendedName>
        <fullName evidence="4 11">Delta-aminolevulinic acid dehydratase</fullName>
        <ecNumber evidence="3 11">4.2.1.24</ecNumber>
    </recommendedName>
</protein>
<evidence type="ECO:0000256" key="11">
    <source>
        <dbReference type="RuleBase" id="RU000515"/>
    </source>
</evidence>
<proteinExistence type="inferred from homology"/>
<dbReference type="FunFam" id="3.20.20.70:FF:000019">
    <property type="entry name" value="Delta-aminolevulinic acid dehydratase"/>
    <property type="match status" value="1"/>
</dbReference>
<keyword evidence="10" id="KW-0460">Magnesium</keyword>
<dbReference type="UniPathway" id="UPA00251">
    <property type="reaction ID" value="UER00318"/>
</dbReference>
<evidence type="ECO:0000256" key="3">
    <source>
        <dbReference type="ARBA" id="ARBA00012053"/>
    </source>
</evidence>
<keyword evidence="5" id="KW-0350">Heme biosynthesis</keyword>
<dbReference type="SMART" id="SM01004">
    <property type="entry name" value="ALAD"/>
    <property type="match status" value="1"/>
</dbReference>
<evidence type="ECO:0000256" key="6">
    <source>
        <dbReference type="ARBA" id="ARBA00023239"/>
    </source>
</evidence>
<comment type="subunit">
    <text evidence="11">Homooctamer.</text>
</comment>
<dbReference type="GO" id="GO:0006782">
    <property type="term" value="P:protoporphyrinogen IX biosynthetic process"/>
    <property type="evidence" value="ECO:0007669"/>
    <property type="project" value="UniProtKB-UniPathway"/>
</dbReference>
<keyword evidence="6 11" id="KW-0456">Lyase</keyword>
<dbReference type="Pfam" id="PF00490">
    <property type="entry name" value="ALAD"/>
    <property type="match status" value="1"/>
</dbReference>
<name>A0A2A4YHK8_UNCAE</name>
<dbReference type="NCBIfam" id="NF006762">
    <property type="entry name" value="PRK09283.1"/>
    <property type="match status" value="1"/>
</dbReference>
<evidence type="ECO:0000256" key="2">
    <source>
        <dbReference type="ARBA" id="ARBA00008055"/>
    </source>
</evidence>